<dbReference type="InterPro" id="IPR002156">
    <property type="entry name" value="RNaseH_domain"/>
</dbReference>
<dbReference type="GO" id="GO:0016853">
    <property type="term" value="F:isomerase activity"/>
    <property type="evidence" value="ECO:0007669"/>
    <property type="project" value="UniProtKB-KW"/>
</dbReference>
<gene>
    <name evidence="2" type="ORF">NAS2_0931</name>
</gene>
<evidence type="ECO:0000313" key="2">
    <source>
        <dbReference type="EMBL" id="BBE42320.1"/>
    </source>
</evidence>
<dbReference type="PANTHER" id="PTHR46387:SF2">
    <property type="entry name" value="RIBONUCLEASE HI"/>
    <property type="match status" value="1"/>
</dbReference>
<dbReference type="Proteomes" id="UP000509448">
    <property type="component" value="Chromosome"/>
</dbReference>
<evidence type="ECO:0000313" key="3">
    <source>
        <dbReference type="Proteomes" id="UP000509448"/>
    </source>
</evidence>
<sequence length="145" mass="16255">MSASVDAEALVYTDGASRGNPGPCAYAFLIIRGDEVVARRSEYLGRCTNNEAEYTAVARAMEEALRLGIRRIRVHSDSRLVISQLTGRWRVKDPRMRALSSRIKELASKFEVVEFVNVPREDPLIRAADHMCNRTLDEVAGDFIV</sequence>
<dbReference type="EC" id="5.4.2.-" evidence="2"/>
<dbReference type="GO" id="GO:0003676">
    <property type="term" value="F:nucleic acid binding"/>
    <property type="evidence" value="ECO:0007669"/>
    <property type="project" value="InterPro"/>
</dbReference>
<dbReference type="SUPFAM" id="SSF53098">
    <property type="entry name" value="Ribonuclease H-like"/>
    <property type="match status" value="1"/>
</dbReference>
<proteinExistence type="predicted"/>
<dbReference type="Gene3D" id="3.30.420.10">
    <property type="entry name" value="Ribonuclease H-like superfamily/Ribonuclease H"/>
    <property type="match status" value="1"/>
</dbReference>
<keyword evidence="3" id="KW-1185">Reference proteome</keyword>
<dbReference type="GO" id="GO:0004523">
    <property type="term" value="F:RNA-DNA hybrid ribonuclease activity"/>
    <property type="evidence" value="ECO:0007669"/>
    <property type="project" value="InterPro"/>
</dbReference>
<dbReference type="CDD" id="cd09279">
    <property type="entry name" value="RNase_HI_like"/>
    <property type="match status" value="1"/>
</dbReference>
<dbReference type="EMBL" id="AP018732">
    <property type="protein sequence ID" value="BBE42320.1"/>
    <property type="molecule type" value="Genomic_DNA"/>
</dbReference>
<dbReference type="Pfam" id="PF13456">
    <property type="entry name" value="RVT_3"/>
    <property type="match status" value="1"/>
</dbReference>
<dbReference type="InterPro" id="IPR036397">
    <property type="entry name" value="RNaseH_sf"/>
</dbReference>
<accession>A0A4V0P1N3</accession>
<protein>
    <submittedName>
        <fullName evidence="2">Phosphoglycerate mutase</fullName>
        <ecNumber evidence="2">5.4.2.-</ecNumber>
    </submittedName>
</protein>
<dbReference type="KEGG" id="ccai:NAS2_0931"/>
<dbReference type="PROSITE" id="PS50879">
    <property type="entry name" value="RNASE_H_1"/>
    <property type="match status" value="1"/>
</dbReference>
<evidence type="ECO:0000259" key="1">
    <source>
        <dbReference type="PROSITE" id="PS50879"/>
    </source>
</evidence>
<keyword evidence="2" id="KW-0413">Isomerase</keyword>
<name>A0A4V0P1N3_9ARCH</name>
<reference evidence="2 3" key="1">
    <citation type="journal article" date="2019" name="ISME J.">
        <title>Isolation and characterization of a thermophilic sulfur- and iron-reducing thaumarchaeote from a terrestrial acidic hot spring.</title>
        <authorList>
            <person name="Kato S."/>
            <person name="Itoh T."/>
            <person name="Yuki M."/>
            <person name="Nagamori M."/>
            <person name="Ohnishi M."/>
            <person name="Uematsu K."/>
            <person name="Suzuki K."/>
            <person name="Takashina T."/>
            <person name="Ohkuma M."/>
        </authorList>
    </citation>
    <scope>NUCLEOTIDE SEQUENCE [LARGE SCALE GENOMIC DNA]</scope>
    <source>
        <strain evidence="2 3">NAS-02</strain>
    </source>
</reference>
<organism evidence="2 3">
    <name type="scientific">Conexivisphaera calida</name>
    <dbReference type="NCBI Taxonomy" id="1874277"/>
    <lineage>
        <taxon>Archaea</taxon>
        <taxon>Nitrososphaerota</taxon>
        <taxon>Conexivisphaeria</taxon>
        <taxon>Conexivisphaerales</taxon>
        <taxon>Conexivisphaeraceae</taxon>
        <taxon>Conexivisphaera</taxon>
    </lineage>
</organism>
<dbReference type="InterPro" id="IPR012337">
    <property type="entry name" value="RNaseH-like_sf"/>
</dbReference>
<dbReference type="AlphaFoldDB" id="A0A4V0P1N3"/>
<dbReference type="PANTHER" id="PTHR46387">
    <property type="entry name" value="POLYNUCLEOTIDYL TRANSFERASE, RIBONUCLEASE H-LIKE SUPERFAMILY PROTEIN"/>
    <property type="match status" value="1"/>
</dbReference>
<feature type="domain" description="RNase H type-1" evidence="1">
    <location>
        <begin position="5"/>
        <end position="137"/>
    </location>
</feature>